<reference evidence="1 2" key="1">
    <citation type="submission" date="2023-11" db="EMBL/GenBank/DDBJ databases">
        <title>Plant-associative lifestyle of Vibrio porteresiae and its evolutionary dynamics.</title>
        <authorList>
            <person name="Rameshkumar N."/>
            <person name="Kirti K."/>
        </authorList>
    </citation>
    <scope>NUCLEOTIDE SEQUENCE [LARGE SCALE GENOMIC DNA]</scope>
    <source>
        <strain evidence="1 2">MSSRF60</strain>
    </source>
</reference>
<organism evidence="1 2">
    <name type="scientific">Vibrio plantisponsor</name>
    <dbReference type="NCBI Taxonomy" id="664643"/>
    <lineage>
        <taxon>Bacteria</taxon>
        <taxon>Pseudomonadati</taxon>
        <taxon>Pseudomonadota</taxon>
        <taxon>Gammaproteobacteria</taxon>
        <taxon>Vibrionales</taxon>
        <taxon>Vibrionaceae</taxon>
        <taxon>Vibrio</taxon>
    </lineage>
</organism>
<accession>A0ABU4IMW8</accession>
<sequence>MLFELELRSFLVGSALSLVVGGGAYGFYVKTFGQASYDQAVGYKQLADCTMLLGSSDNEKVKQFLDTLPEKLKQLQKSDAIMTTINSTANEKYEASGMGVPLRMCATQLAEQIK</sequence>
<keyword evidence="2" id="KW-1185">Reference proteome</keyword>
<dbReference type="EMBL" id="JAWRCN010000002">
    <property type="protein sequence ID" value="MDW6019923.1"/>
    <property type="molecule type" value="Genomic_DNA"/>
</dbReference>
<dbReference type="RefSeq" id="WP_171136819.1">
    <property type="nucleotide sequence ID" value="NZ_AP024894.1"/>
</dbReference>
<proteinExistence type="predicted"/>
<comment type="caution">
    <text evidence="1">The sequence shown here is derived from an EMBL/GenBank/DDBJ whole genome shotgun (WGS) entry which is preliminary data.</text>
</comment>
<dbReference type="Proteomes" id="UP001272325">
    <property type="component" value="Unassembled WGS sequence"/>
</dbReference>
<protein>
    <submittedName>
        <fullName evidence="1">Uncharacterized protein</fullName>
    </submittedName>
</protein>
<evidence type="ECO:0000313" key="2">
    <source>
        <dbReference type="Proteomes" id="UP001272325"/>
    </source>
</evidence>
<name>A0ABU4IMW8_9VIBR</name>
<gene>
    <name evidence="1" type="ORF">SBW85_19650</name>
</gene>
<evidence type="ECO:0000313" key="1">
    <source>
        <dbReference type="EMBL" id="MDW6019923.1"/>
    </source>
</evidence>